<proteinExistence type="predicted"/>
<dbReference type="EMBL" id="VFPN01000001">
    <property type="protein sequence ID" value="TQM65359.1"/>
    <property type="molecule type" value="Genomic_DNA"/>
</dbReference>
<dbReference type="RefSeq" id="WP_141915073.1">
    <property type="nucleotide sequence ID" value="NZ_BAAAYS010000013.1"/>
</dbReference>
<name>A0A543I441_9MICO</name>
<evidence type="ECO:0000313" key="5">
    <source>
        <dbReference type="Proteomes" id="UP000318331"/>
    </source>
</evidence>
<evidence type="ECO:0000313" key="4">
    <source>
        <dbReference type="EMBL" id="TQM65359.1"/>
    </source>
</evidence>
<feature type="domain" description="Right handed beta helix" evidence="3">
    <location>
        <begin position="132"/>
        <end position="268"/>
    </location>
</feature>
<dbReference type="AlphaFoldDB" id="A0A543I441"/>
<evidence type="ECO:0000259" key="3">
    <source>
        <dbReference type="Pfam" id="PF13229"/>
    </source>
</evidence>
<accession>A0A543I441</accession>
<dbReference type="Gene3D" id="2.160.20.10">
    <property type="entry name" value="Single-stranded right-handed beta-helix, Pectin lyase-like"/>
    <property type="match status" value="1"/>
</dbReference>
<dbReference type="InterPro" id="IPR011050">
    <property type="entry name" value="Pectin_lyase_fold/virulence"/>
</dbReference>
<feature type="region of interest" description="Disordered" evidence="1">
    <location>
        <begin position="30"/>
        <end position="59"/>
    </location>
</feature>
<dbReference type="Pfam" id="PF13229">
    <property type="entry name" value="Beta_helix"/>
    <property type="match status" value="1"/>
</dbReference>
<dbReference type="InterPro" id="IPR006626">
    <property type="entry name" value="PbH1"/>
</dbReference>
<keyword evidence="2" id="KW-1133">Transmembrane helix</keyword>
<feature type="compositionally biased region" description="Low complexity" evidence="1">
    <location>
        <begin position="35"/>
        <end position="59"/>
    </location>
</feature>
<dbReference type="InterPro" id="IPR012334">
    <property type="entry name" value="Pectin_lyas_fold"/>
</dbReference>
<reference evidence="4 5" key="1">
    <citation type="submission" date="2019-06" db="EMBL/GenBank/DDBJ databases">
        <title>Sequencing the genomes of 1000 actinobacteria strains.</title>
        <authorList>
            <person name="Klenk H.-P."/>
        </authorList>
    </citation>
    <scope>NUCLEOTIDE SEQUENCE [LARGE SCALE GENOMIC DNA]</scope>
    <source>
        <strain evidence="4 5">DSM 18031</strain>
    </source>
</reference>
<protein>
    <submittedName>
        <fullName evidence="4">Parallel beta-helix repeat protein</fullName>
    </submittedName>
</protein>
<gene>
    <name evidence="4" type="ORF">FB466_0157</name>
</gene>
<feature type="transmembrane region" description="Helical" evidence="2">
    <location>
        <begin position="6"/>
        <end position="27"/>
    </location>
</feature>
<keyword evidence="2" id="KW-0812">Transmembrane</keyword>
<comment type="caution">
    <text evidence="4">The sequence shown here is derived from an EMBL/GenBank/DDBJ whole genome shotgun (WGS) entry which is preliminary data.</text>
</comment>
<evidence type="ECO:0000256" key="2">
    <source>
        <dbReference type="SAM" id="Phobius"/>
    </source>
</evidence>
<sequence length="354" mass="36159">MTRAQVYWLAAAAVGVLTIAAILWSVASGPRGEPTTRASTAPADTTPTEEATPAPAAAAGDCPAATVTVGTARELTRALSAAEPGSVIRLRPGVYSGTFEASDAGTAANPVWLCGSADSVLDGGDITDGYVLHLDGADYWNLSGFTVRNGQKGVMLDATAHASLTGLTVTDIGNEGIHLRNNSVSNTVSGNTVSHTGKVKPKFGEGIYVGTAESNWCRITNCNPDRSDNNTVANNTISDTTAESVDIKEGTTGGSLSGNSFDGTAITAADSWVDVKGNDWTVTDNTGVNSPEDGFQTHEILDGWGNGNSFSTNTAHVNGPGFAIKTTPVLANVVHCNNVESGAARGLSNVGCVG</sequence>
<dbReference type="SUPFAM" id="SSF51126">
    <property type="entry name" value="Pectin lyase-like"/>
    <property type="match status" value="1"/>
</dbReference>
<organism evidence="4 5">
    <name type="scientific">Klugiella xanthotipulae</name>
    <dbReference type="NCBI Taxonomy" id="244735"/>
    <lineage>
        <taxon>Bacteria</taxon>
        <taxon>Bacillati</taxon>
        <taxon>Actinomycetota</taxon>
        <taxon>Actinomycetes</taxon>
        <taxon>Micrococcales</taxon>
        <taxon>Microbacteriaceae</taxon>
        <taxon>Klugiella</taxon>
    </lineage>
</organism>
<dbReference type="InterPro" id="IPR039448">
    <property type="entry name" value="Beta_helix"/>
</dbReference>
<keyword evidence="2" id="KW-0472">Membrane</keyword>
<evidence type="ECO:0000256" key="1">
    <source>
        <dbReference type="SAM" id="MobiDB-lite"/>
    </source>
</evidence>
<dbReference type="Proteomes" id="UP000318331">
    <property type="component" value="Unassembled WGS sequence"/>
</dbReference>
<dbReference type="OrthoDB" id="264773at2"/>
<keyword evidence="5" id="KW-1185">Reference proteome</keyword>
<dbReference type="SMART" id="SM00710">
    <property type="entry name" value="PbH1"/>
    <property type="match status" value="6"/>
</dbReference>